<name>A0A089M1L8_9BACL</name>
<dbReference type="AlphaFoldDB" id="A0A089M1L8"/>
<dbReference type="Gene3D" id="3.40.50.300">
    <property type="entry name" value="P-loop containing nucleotide triphosphate hydrolases"/>
    <property type="match status" value="1"/>
</dbReference>
<evidence type="ECO:0000259" key="1">
    <source>
        <dbReference type="Pfam" id="PF07755"/>
    </source>
</evidence>
<dbReference type="HOGENOM" id="CLU_723284_0_0_9"/>
<dbReference type="Gene3D" id="3.40.50.720">
    <property type="entry name" value="NAD(P)-binding Rossmann-like Domain"/>
    <property type="match status" value="1"/>
</dbReference>
<evidence type="ECO:0000313" key="3">
    <source>
        <dbReference type="Proteomes" id="UP000029500"/>
    </source>
</evidence>
<dbReference type="SUPFAM" id="SSF52540">
    <property type="entry name" value="P-loop containing nucleoside triphosphate hydrolases"/>
    <property type="match status" value="1"/>
</dbReference>
<dbReference type="InterPro" id="IPR035086">
    <property type="entry name" value="DgcN-like_C"/>
</dbReference>
<dbReference type="Pfam" id="PF07755">
    <property type="entry name" value="DUF1611"/>
    <property type="match status" value="1"/>
</dbReference>
<dbReference type="OrthoDB" id="2545757at2"/>
<reference evidence="2 3" key="1">
    <citation type="submission" date="2014-08" db="EMBL/GenBank/DDBJ databases">
        <title>Comparative genomics of the Paenibacillus odorifer group.</title>
        <authorList>
            <person name="den Bakker H.C."/>
            <person name="Tsai Y.-C."/>
            <person name="Martin N."/>
            <person name="Korlach J."/>
            <person name="Wiedmann M."/>
        </authorList>
    </citation>
    <scope>NUCLEOTIDE SEQUENCE [LARGE SCALE GENOMIC DNA]</scope>
    <source>
        <strain evidence="2 3">DSM 15220</strain>
    </source>
</reference>
<dbReference type="eggNOG" id="ENOG5033U40">
    <property type="taxonomic scope" value="Bacteria"/>
</dbReference>
<proteinExistence type="predicted"/>
<evidence type="ECO:0000313" key="2">
    <source>
        <dbReference type="EMBL" id="AIQ67651.1"/>
    </source>
</evidence>
<keyword evidence="3" id="KW-1185">Reference proteome</keyword>
<dbReference type="RefSeq" id="WP_025707184.1">
    <property type="nucleotide sequence ID" value="NZ_CP009287.1"/>
</dbReference>
<organism evidence="2 3">
    <name type="scientific">Paenibacillus graminis</name>
    <dbReference type="NCBI Taxonomy" id="189425"/>
    <lineage>
        <taxon>Bacteria</taxon>
        <taxon>Bacillati</taxon>
        <taxon>Bacillota</taxon>
        <taxon>Bacilli</taxon>
        <taxon>Bacillales</taxon>
        <taxon>Paenibacillaceae</taxon>
        <taxon>Paenibacillus</taxon>
    </lineage>
</organism>
<dbReference type="InterPro" id="IPR027417">
    <property type="entry name" value="P-loop_NTPase"/>
</dbReference>
<feature type="domain" description="D-glutamate N-acetyltransferase-like C-terminal" evidence="1">
    <location>
        <begin position="177"/>
        <end position="293"/>
    </location>
</feature>
<gene>
    <name evidence="2" type="ORF">PGRAT_08405</name>
</gene>
<dbReference type="KEGG" id="pgm:PGRAT_08405"/>
<dbReference type="STRING" id="189425.PGRAT_08405"/>
<accession>A0A089M1L8</accession>
<dbReference type="Proteomes" id="UP000029500">
    <property type="component" value="Chromosome"/>
</dbReference>
<protein>
    <recommendedName>
        <fullName evidence="1">D-glutamate N-acetyltransferase-like C-terminal domain-containing protein</fullName>
    </recommendedName>
</protein>
<sequence length="380" mass="42652">MDNVVLYPFNKITQGIIRFRDLTDFTVRAVVDFVLHKGKDAAELVEGQAAGIPITDNFEEVFGIADTLILNDPGTSFGNNESVYGEHNLSQLWRLLVASAHEHKLRIISVHEIIDRPTLDWLLKNGITIEILPQIPASLQHRLHTEYAFPSPGDEVATYLSYFDVDAQMTVYNRNICKVGIFATRGCLGKFTAQMSLFRALQQAGEKVQAIITEPTAALFNQPGGDIMKFIAHKPLNQYPYYIHAAVREAESKACDYVLLSGQGSLLPNENFVIAATKVSYLRALQPDLTILIAGYDDDEQIRDSLDILRIYGNASRPFAILIPDKYEVDFGEYISKTPQEIEQRKEEIRSRFDAEHVESVLDIGSLAGKLADYKKTVRL</sequence>
<dbReference type="EMBL" id="CP009287">
    <property type="protein sequence ID" value="AIQ67651.1"/>
    <property type="molecule type" value="Genomic_DNA"/>
</dbReference>